<comment type="caution">
    <text evidence="1">The sequence shown here is derived from an EMBL/GenBank/DDBJ whole genome shotgun (WGS) entry which is preliminary data.</text>
</comment>
<dbReference type="EMBL" id="JBEVCJ010000009">
    <property type="protein sequence ID" value="MET1255384.1"/>
    <property type="molecule type" value="Genomic_DNA"/>
</dbReference>
<dbReference type="InterPro" id="IPR014031">
    <property type="entry name" value="Ketoacyl_synth_C"/>
</dbReference>
<protein>
    <submittedName>
        <fullName evidence="1">Beta-ketoacyl-[acyl-carrier-protein] synthase family protein</fullName>
        <ecNumber evidence="1">2.3.1.-</ecNumber>
    </submittedName>
</protein>
<gene>
    <name evidence="1" type="ORF">ABVT43_09625</name>
</gene>
<dbReference type="PROSITE" id="PS00606">
    <property type="entry name" value="KS3_1"/>
    <property type="match status" value="1"/>
</dbReference>
<dbReference type="SUPFAM" id="SSF53901">
    <property type="entry name" value="Thiolase-like"/>
    <property type="match status" value="2"/>
</dbReference>
<dbReference type="InterPro" id="IPR014030">
    <property type="entry name" value="Ketoacyl_synth_N"/>
</dbReference>
<dbReference type="Pfam" id="PF02801">
    <property type="entry name" value="Ketoacyl-synt_C"/>
    <property type="match status" value="1"/>
</dbReference>
<dbReference type="GO" id="GO:0016746">
    <property type="term" value="F:acyltransferase activity"/>
    <property type="evidence" value="ECO:0007669"/>
    <property type="project" value="UniProtKB-KW"/>
</dbReference>
<evidence type="ECO:0000313" key="1">
    <source>
        <dbReference type="EMBL" id="MET1255384.1"/>
    </source>
</evidence>
<dbReference type="SMART" id="SM00825">
    <property type="entry name" value="PKS_KS"/>
    <property type="match status" value="1"/>
</dbReference>
<name>A0ABV2BTY0_9GAMM</name>
<reference evidence="1 2" key="1">
    <citation type="submission" date="2024-06" db="EMBL/GenBank/DDBJ databases">
        <authorList>
            <person name="Li F."/>
        </authorList>
    </citation>
    <scope>NUCLEOTIDE SEQUENCE [LARGE SCALE GENOMIC DNA]</scope>
    <source>
        <strain evidence="1 2">GXAS 311</strain>
    </source>
</reference>
<organism evidence="1 2">
    <name type="scientific">Aliikangiella maris</name>
    <dbReference type="NCBI Taxonomy" id="3162458"/>
    <lineage>
        <taxon>Bacteria</taxon>
        <taxon>Pseudomonadati</taxon>
        <taxon>Pseudomonadota</taxon>
        <taxon>Gammaproteobacteria</taxon>
        <taxon>Oceanospirillales</taxon>
        <taxon>Pleioneaceae</taxon>
        <taxon>Aliikangiella</taxon>
    </lineage>
</organism>
<keyword evidence="1" id="KW-0808">Transferase</keyword>
<dbReference type="InterPro" id="IPR020841">
    <property type="entry name" value="PKS_Beta-ketoAc_synthase_dom"/>
</dbReference>
<sequence>MKTSDKHRVVISGLGVVSSIGIGIEAYLSALKNGCNGASVVESFDTEKFPSHIGCEVSGFDANQYEISLAEQPVNFDALGRSSQMAVVATQQALLDSGIDKSLLSEKNIDVVIGTTDGESAVFDEYTLAYIENSNKKNTNLFPRLLTAEAIPDSIVDVFNLKGDSMVIATACSAGNYSIGYAFDKIQSGEADFVICGGSDAQCLKNFGGFYRIGALAPESCMPFDLNRKGILPGEGAGILILESLASAKQRGAKIYAEILGYGASCDGHHVMQPNEEGIVQCNRDALSRCNISPAEIDYICAHGTATAINDVVETSAMKQIFNHDMPPMSSIKSMLGHTMGAASALSAIACTLALKNEFMPPTIHFSEADPECAIDCVANQSRDVTLNVVQNNAFAFGGNNAIVLFKRFAESMGDN</sequence>
<dbReference type="PANTHER" id="PTHR11712">
    <property type="entry name" value="POLYKETIDE SYNTHASE-RELATED"/>
    <property type="match status" value="1"/>
</dbReference>
<proteinExistence type="predicted"/>
<evidence type="ECO:0000313" key="2">
    <source>
        <dbReference type="Proteomes" id="UP001548189"/>
    </source>
</evidence>
<keyword evidence="2" id="KW-1185">Reference proteome</keyword>
<dbReference type="InterPro" id="IPR018201">
    <property type="entry name" value="Ketoacyl_synth_AS"/>
</dbReference>
<dbReference type="InterPro" id="IPR016039">
    <property type="entry name" value="Thiolase-like"/>
</dbReference>
<accession>A0ABV2BTY0</accession>
<dbReference type="Proteomes" id="UP001548189">
    <property type="component" value="Unassembled WGS sequence"/>
</dbReference>
<dbReference type="Gene3D" id="3.40.47.10">
    <property type="match status" value="1"/>
</dbReference>
<dbReference type="EC" id="2.3.1.-" evidence="1"/>
<dbReference type="PANTHER" id="PTHR11712:SF336">
    <property type="entry name" value="3-OXOACYL-[ACYL-CARRIER-PROTEIN] SYNTHASE, MITOCHONDRIAL"/>
    <property type="match status" value="1"/>
</dbReference>
<keyword evidence="1" id="KW-0012">Acyltransferase</keyword>
<dbReference type="InterPro" id="IPR000794">
    <property type="entry name" value="Beta-ketoacyl_synthase"/>
</dbReference>
<dbReference type="CDD" id="cd00834">
    <property type="entry name" value="KAS_I_II"/>
    <property type="match status" value="1"/>
</dbReference>
<dbReference type="PROSITE" id="PS52004">
    <property type="entry name" value="KS3_2"/>
    <property type="match status" value="1"/>
</dbReference>
<dbReference type="Pfam" id="PF00109">
    <property type="entry name" value="ketoacyl-synt"/>
    <property type="match status" value="1"/>
</dbReference>